<evidence type="ECO:0000256" key="1">
    <source>
        <dbReference type="SAM" id="MobiDB-lite"/>
    </source>
</evidence>
<feature type="region of interest" description="Disordered" evidence="1">
    <location>
        <begin position="1"/>
        <end position="96"/>
    </location>
</feature>
<accession>A0AAN9FQD8</accession>
<comment type="caution">
    <text evidence="2">The sequence shown here is derived from an EMBL/GenBank/DDBJ whole genome shotgun (WGS) entry which is preliminary data.</text>
</comment>
<protein>
    <submittedName>
        <fullName evidence="2">Uncharacterized protein</fullName>
    </submittedName>
</protein>
<dbReference type="EMBL" id="JAYKXN010000006">
    <property type="protein sequence ID" value="KAK7280692.1"/>
    <property type="molecule type" value="Genomic_DNA"/>
</dbReference>
<organism evidence="2 3">
    <name type="scientific">Clitoria ternatea</name>
    <name type="common">Butterfly pea</name>
    <dbReference type="NCBI Taxonomy" id="43366"/>
    <lineage>
        <taxon>Eukaryota</taxon>
        <taxon>Viridiplantae</taxon>
        <taxon>Streptophyta</taxon>
        <taxon>Embryophyta</taxon>
        <taxon>Tracheophyta</taxon>
        <taxon>Spermatophyta</taxon>
        <taxon>Magnoliopsida</taxon>
        <taxon>eudicotyledons</taxon>
        <taxon>Gunneridae</taxon>
        <taxon>Pentapetalae</taxon>
        <taxon>rosids</taxon>
        <taxon>fabids</taxon>
        <taxon>Fabales</taxon>
        <taxon>Fabaceae</taxon>
        <taxon>Papilionoideae</taxon>
        <taxon>50 kb inversion clade</taxon>
        <taxon>NPAAA clade</taxon>
        <taxon>indigoferoid/millettioid clade</taxon>
        <taxon>Phaseoleae</taxon>
        <taxon>Clitoria</taxon>
    </lineage>
</organism>
<feature type="compositionally biased region" description="Polar residues" evidence="1">
    <location>
        <begin position="22"/>
        <end position="35"/>
    </location>
</feature>
<evidence type="ECO:0000313" key="2">
    <source>
        <dbReference type="EMBL" id="KAK7280692.1"/>
    </source>
</evidence>
<gene>
    <name evidence="2" type="ORF">RJT34_25759</name>
</gene>
<reference evidence="2 3" key="1">
    <citation type="submission" date="2024-01" db="EMBL/GenBank/DDBJ databases">
        <title>The genomes of 5 underutilized Papilionoideae crops provide insights into root nodulation and disease resistance.</title>
        <authorList>
            <person name="Yuan L."/>
        </authorList>
    </citation>
    <scope>NUCLEOTIDE SEQUENCE [LARGE SCALE GENOMIC DNA]</scope>
    <source>
        <strain evidence="2">LY-2023</strain>
        <tissue evidence="2">Leaf</tissue>
    </source>
</reference>
<sequence length="251" mass="28269">MHANHPAGCADTQKEDDGNPLEPTNSPDRSHQGGSNPVREKEAKLASEDLDCPMTTKESLRKSPFGTHHTNHCLNKTTSQGSLSSDHSPQLSIHRPLSPKRPIQICSHNLPNLVQEPSKITIHIPRFESENNQTHQNLPYLQNKPDNILESIPPQHPPSLKNKSQPIYFVEFPEETPSPLLPKSIPSPCEVILSRGFQDVLKLKRRREEYDDKGFTKKRLLQLTESNFQVLQLNQYGSNIRDLSSEAEEAG</sequence>
<feature type="compositionally biased region" description="Basic and acidic residues" evidence="1">
    <location>
        <begin position="38"/>
        <end position="47"/>
    </location>
</feature>
<dbReference type="AlphaFoldDB" id="A0AAN9FQD8"/>
<name>A0AAN9FQD8_CLITE</name>
<dbReference type="Proteomes" id="UP001359559">
    <property type="component" value="Unassembled WGS sequence"/>
</dbReference>
<evidence type="ECO:0000313" key="3">
    <source>
        <dbReference type="Proteomes" id="UP001359559"/>
    </source>
</evidence>
<keyword evidence="3" id="KW-1185">Reference proteome</keyword>
<proteinExistence type="predicted"/>
<feature type="compositionally biased region" description="Polar residues" evidence="1">
    <location>
        <begin position="72"/>
        <end position="91"/>
    </location>
</feature>